<protein>
    <submittedName>
        <fullName evidence="1">Uncharacterized protein</fullName>
    </submittedName>
</protein>
<comment type="caution">
    <text evidence="1">The sequence shown here is derived from an EMBL/GenBank/DDBJ whole genome shotgun (WGS) entry which is preliminary data.</text>
</comment>
<dbReference type="EMBL" id="CM047587">
    <property type="protein sequence ID" value="KAI9908410.1"/>
    <property type="molecule type" value="Genomic_DNA"/>
</dbReference>
<evidence type="ECO:0000313" key="2">
    <source>
        <dbReference type="Proteomes" id="UP001163321"/>
    </source>
</evidence>
<evidence type="ECO:0000313" key="1">
    <source>
        <dbReference type="EMBL" id="KAI9908410.1"/>
    </source>
</evidence>
<dbReference type="Proteomes" id="UP001163321">
    <property type="component" value="Chromosome 8"/>
</dbReference>
<accession>A0ACC0VPG5</accession>
<keyword evidence="2" id="KW-1185">Reference proteome</keyword>
<organism evidence="1 2">
    <name type="scientific">Peronosclerospora sorghi</name>
    <dbReference type="NCBI Taxonomy" id="230839"/>
    <lineage>
        <taxon>Eukaryota</taxon>
        <taxon>Sar</taxon>
        <taxon>Stramenopiles</taxon>
        <taxon>Oomycota</taxon>
        <taxon>Peronosporomycetes</taxon>
        <taxon>Peronosporales</taxon>
        <taxon>Peronosporaceae</taxon>
        <taxon>Peronosclerospora</taxon>
    </lineage>
</organism>
<reference evidence="1 2" key="1">
    <citation type="journal article" date="2022" name="bioRxiv">
        <title>The genome of the oomycete Peronosclerospora sorghi, a cosmopolitan pathogen of maize and sorghum, is inflated with dispersed pseudogenes.</title>
        <authorList>
            <person name="Fletcher K."/>
            <person name="Martin F."/>
            <person name="Isakeit T."/>
            <person name="Cavanaugh K."/>
            <person name="Magill C."/>
            <person name="Michelmore R."/>
        </authorList>
    </citation>
    <scope>NUCLEOTIDE SEQUENCE [LARGE SCALE GENOMIC DNA]</scope>
    <source>
        <strain evidence="1">P6</strain>
    </source>
</reference>
<proteinExistence type="predicted"/>
<sequence>MGRSSHFSKLDVDGVLNKDNADNGRDENLSLFSEPISQPVSGPSNTQASKQQVLRNPKQQIR</sequence>
<gene>
    <name evidence="1" type="ORF">PsorP6_004201</name>
</gene>
<name>A0ACC0VPG5_9STRA</name>